<evidence type="ECO:0000313" key="6">
    <source>
        <dbReference type="EMBL" id="KAG2494888.1"/>
    </source>
</evidence>
<dbReference type="Gene3D" id="6.10.140.2220">
    <property type="match status" value="1"/>
</dbReference>
<keyword evidence="1" id="KW-0479">Metal-binding</keyword>
<dbReference type="EMBL" id="JAEHOE010000028">
    <property type="protein sequence ID" value="KAG2494888.1"/>
    <property type="molecule type" value="Genomic_DNA"/>
</dbReference>
<organism evidence="6 7">
    <name type="scientific">Edaphochlamys debaryana</name>
    <dbReference type="NCBI Taxonomy" id="47281"/>
    <lineage>
        <taxon>Eukaryota</taxon>
        <taxon>Viridiplantae</taxon>
        <taxon>Chlorophyta</taxon>
        <taxon>core chlorophytes</taxon>
        <taxon>Chlorophyceae</taxon>
        <taxon>CS clade</taxon>
        <taxon>Chlamydomonadales</taxon>
        <taxon>Chlamydomonadales incertae sedis</taxon>
        <taxon>Edaphochlamys</taxon>
    </lineage>
</organism>
<evidence type="ECO:0000259" key="5">
    <source>
        <dbReference type="PROSITE" id="PS50865"/>
    </source>
</evidence>
<gene>
    <name evidence="6" type="ORF">HYH03_007126</name>
</gene>
<feature type="domain" description="MYND-type" evidence="5">
    <location>
        <begin position="841"/>
        <end position="886"/>
    </location>
</feature>
<dbReference type="Proteomes" id="UP000612055">
    <property type="component" value="Unassembled WGS sequence"/>
</dbReference>
<keyword evidence="2 4" id="KW-0863">Zinc-finger</keyword>
<evidence type="ECO:0000256" key="4">
    <source>
        <dbReference type="PROSITE-ProRule" id="PRU00134"/>
    </source>
</evidence>
<dbReference type="AlphaFoldDB" id="A0A835Y533"/>
<dbReference type="GO" id="GO:0008270">
    <property type="term" value="F:zinc ion binding"/>
    <property type="evidence" value="ECO:0007669"/>
    <property type="project" value="UniProtKB-KW"/>
</dbReference>
<evidence type="ECO:0000256" key="2">
    <source>
        <dbReference type="ARBA" id="ARBA00022771"/>
    </source>
</evidence>
<name>A0A835Y533_9CHLO</name>
<evidence type="ECO:0000313" key="7">
    <source>
        <dbReference type="Proteomes" id="UP000612055"/>
    </source>
</evidence>
<reference evidence="6" key="1">
    <citation type="journal article" date="2020" name="bioRxiv">
        <title>Comparative genomics of Chlamydomonas.</title>
        <authorList>
            <person name="Craig R.J."/>
            <person name="Hasan A.R."/>
            <person name="Ness R.W."/>
            <person name="Keightley P.D."/>
        </authorList>
    </citation>
    <scope>NUCLEOTIDE SEQUENCE</scope>
    <source>
        <strain evidence="6">CCAP 11/70</strain>
    </source>
</reference>
<dbReference type="PROSITE" id="PS50865">
    <property type="entry name" value="ZF_MYND_2"/>
    <property type="match status" value="1"/>
</dbReference>
<dbReference type="InterPro" id="IPR002893">
    <property type="entry name" value="Znf_MYND"/>
</dbReference>
<protein>
    <recommendedName>
        <fullName evidence="5">MYND-type domain-containing protein</fullName>
    </recommendedName>
</protein>
<keyword evidence="3" id="KW-0862">Zinc</keyword>
<evidence type="ECO:0000256" key="3">
    <source>
        <dbReference type="ARBA" id="ARBA00022833"/>
    </source>
</evidence>
<accession>A0A835Y533</accession>
<dbReference type="PANTHER" id="PTHR47570">
    <property type="entry name" value="ZINC ION BINDING PROTEIN"/>
    <property type="match status" value="1"/>
</dbReference>
<comment type="caution">
    <text evidence="6">The sequence shown here is derived from an EMBL/GenBank/DDBJ whole genome shotgun (WGS) entry which is preliminary data.</text>
</comment>
<proteinExistence type="predicted"/>
<dbReference type="SUPFAM" id="SSF144232">
    <property type="entry name" value="HIT/MYND zinc finger-like"/>
    <property type="match status" value="1"/>
</dbReference>
<keyword evidence="7" id="KW-1185">Reference proteome</keyword>
<dbReference type="OrthoDB" id="563161at2759"/>
<dbReference type="Pfam" id="PF01753">
    <property type="entry name" value="zf-MYND"/>
    <property type="match status" value="1"/>
</dbReference>
<sequence length="930" mass="95307">MCTQACTLACELAWMLNLAAVATCIVGTALVNGDFGPPSARPPTTALLAKACGADQAWSNKADLPSLVGGLSSLAVAALRVVGVTLTKEVPWAGRVKLWRAEGPGSFPNLRSPAAKSVVEGLERNGLLEELATVVTSQKPRAGADQAVAAQFLLQAALNTCRCLSLLATPADVSIDTDPPPLLQQTMAILRGPRVSRYLDWGLDLMAAEAGLLEEAGGGSGSGARGRPVWLRTPADDVSWRLHLMHAAASSYRYQIWYGTNADAACAMAAEVPRRLARAAEAFVRLYGNDEARSAVCRVRYAAETIRRLLFTALEALDRLERAGQGQRLPTATVAAASVGALAAACCLDLDTDEAAAQLLLEVPRELLGILADEVEMLRPEQQSAAAAAAARARLLTSLDVCARLAARRGGATQLAGFLPNSALTSLLPPVLEVAILKPEQADGRGDGGGGGEAGSARRAREQLGFLVTQAKAARSSAEQSCRALKPARGGRGRAAAAAEAVGAAAVKAAALAEGAFAFWAALADRCVLQPQVCGKQLQRSAISAEAQARRDALRAVLVKCTATAVPSFVRLLDALAAALGGGGGGARAPAALTDAAAATAVTAVTAFGEGCILLQRVARCVPAAEVQRLLGPDLLLRLLAAGCGLVAVLQPLVASEDRGAGLTHTLAAATNSGMEVCAGVTEPLTGEVKNPWSRPMAAVAHATDHPALSPGLWAALRAAAVASAASDASPAAAASTSAASGAGSGASATPDLAPLLRVVQRLEAGSPLETSFSAWFQSLAAMAVQVDSAEAFRRQAASLSEQLMVRLEPDLPAPPYSEQEADVDGRELAAAVAGLRVCANPACAQFEGRAEAEAARKMCGGCRCVRYCSPACQGEHWQGAHKGECKTLAAEAAAAKAGADVYGGGAGGVQCVDRWVYFRGWPGAGGIMI</sequence>
<evidence type="ECO:0000256" key="1">
    <source>
        <dbReference type="ARBA" id="ARBA00022723"/>
    </source>
</evidence>
<dbReference type="PANTHER" id="PTHR47570:SF1">
    <property type="entry name" value="ZINC ION BINDING PROTEIN"/>
    <property type="match status" value="1"/>
</dbReference>